<evidence type="ECO:0008006" key="4">
    <source>
        <dbReference type="Google" id="ProtNLM"/>
    </source>
</evidence>
<evidence type="ECO:0000313" key="2">
    <source>
        <dbReference type="EMBL" id="SEQ14402.1"/>
    </source>
</evidence>
<name>A0A1H9DLL9_9BACT</name>
<keyword evidence="3" id="KW-1185">Reference proteome</keyword>
<evidence type="ECO:0000313" key="3">
    <source>
        <dbReference type="Proteomes" id="UP000199021"/>
    </source>
</evidence>
<dbReference type="Gene3D" id="1.20.120.1490">
    <property type="match status" value="1"/>
</dbReference>
<sequence length="155" mass="17551">MMNKLKVYQIATIGLLLLNVVLLAFIIFAPKPGGNGRPLRVMEHFGFDAAQDEKFLDLAKAHKAQIRAANDQQAELLQEYFLQLTTDEAANPGPLPPGIGTLEREKINSTYEHFLDIKKMLRPEQQAAFPSFVEAALQRILLMENEERPRPPKDR</sequence>
<keyword evidence="1" id="KW-1133">Transmembrane helix</keyword>
<dbReference type="OrthoDB" id="839995at2"/>
<dbReference type="EMBL" id="FOFB01000006">
    <property type="protein sequence ID" value="SEQ14402.1"/>
    <property type="molecule type" value="Genomic_DNA"/>
</dbReference>
<dbReference type="Proteomes" id="UP000199021">
    <property type="component" value="Unassembled WGS sequence"/>
</dbReference>
<keyword evidence="1" id="KW-0472">Membrane</keyword>
<dbReference type="AlphaFoldDB" id="A0A1H9DLL9"/>
<accession>A0A1H9DLL9</accession>
<proteinExistence type="predicted"/>
<keyword evidence="1" id="KW-0812">Transmembrane</keyword>
<reference evidence="3" key="1">
    <citation type="submission" date="2016-10" db="EMBL/GenBank/DDBJ databases">
        <authorList>
            <person name="Varghese N."/>
            <person name="Submissions S."/>
        </authorList>
    </citation>
    <scope>NUCLEOTIDE SEQUENCE [LARGE SCALE GENOMIC DNA]</scope>
    <source>
        <strain evidence="3">DSM 24740</strain>
    </source>
</reference>
<dbReference type="InParanoid" id="A0A1H9DLL9"/>
<evidence type="ECO:0000256" key="1">
    <source>
        <dbReference type="SAM" id="Phobius"/>
    </source>
</evidence>
<dbReference type="RefSeq" id="WP_090166656.1">
    <property type="nucleotide sequence ID" value="NZ_FOFB01000006.1"/>
</dbReference>
<protein>
    <recommendedName>
        <fullName evidence="4">Periplasmic heavy metal sensor</fullName>
    </recommendedName>
</protein>
<dbReference type="STRING" id="478744.SAMN05444359_10653"/>
<feature type="transmembrane region" description="Helical" evidence="1">
    <location>
        <begin position="7"/>
        <end position="29"/>
    </location>
</feature>
<gene>
    <name evidence="2" type="ORF">SAMN05444359_10653</name>
</gene>
<organism evidence="2 3">
    <name type="scientific">Neolewinella agarilytica</name>
    <dbReference type="NCBI Taxonomy" id="478744"/>
    <lineage>
        <taxon>Bacteria</taxon>
        <taxon>Pseudomonadati</taxon>
        <taxon>Bacteroidota</taxon>
        <taxon>Saprospiria</taxon>
        <taxon>Saprospirales</taxon>
        <taxon>Lewinellaceae</taxon>
        <taxon>Neolewinella</taxon>
    </lineage>
</organism>